<evidence type="ECO:0000256" key="1">
    <source>
        <dbReference type="ARBA" id="ARBA00005194"/>
    </source>
</evidence>
<comment type="caution">
    <text evidence="10">The sequence shown here is derived from an EMBL/GenBank/DDBJ whole genome shotgun (WGS) entry which is preliminary data.</text>
</comment>
<dbReference type="Pfam" id="PF16197">
    <property type="entry name" value="KAsynt_C_assoc"/>
    <property type="match status" value="1"/>
</dbReference>
<dbReference type="CDD" id="cd01287">
    <property type="entry name" value="FabA"/>
    <property type="match status" value="2"/>
</dbReference>
<evidence type="ECO:0000259" key="9">
    <source>
        <dbReference type="PROSITE" id="PS52004"/>
    </source>
</evidence>
<dbReference type="InterPro" id="IPR042104">
    <property type="entry name" value="PKS_dehydratase_sf"/>
</dbReference>
<dbReference type="InterPro" id="IPR014031">
    <property type="entry name" value="Ketoacyl_synth_C"/>
</dbReference>
<feature type="region of interest" description="Disordered" evidence="8">
    <location>
        <begin position="436"/>
        <end position="455"/>
    </location>
</feature>
<feature type="compositionally biased region" description="Low complexity" evidence="8">
    <location>
        <begin position="1249"/>
        <end position="1265"/>
    </location>
</feature>
<dbReference type="GO" id="GO:0005737">
    <property type="term" value="C:cytoplasm"/>
    <property type="evidence" value="ECO:0007669"/>
    <property type="project" value="InterPro"/>
</dbReference>
<dbReference type="SUPFAM" id="SSF53901">
    <property type="entry name" value="Thiolase-like"/>
    <property type="match status" value="3"/>
</dbReference>
<evidence type="ECO:0000256" key="6">
    <source>
        <dbReference type="ARBA" id="ARBA00023160"/>
    </source>
</evidence>
<feature type="compositionally biased region" description="Pro residues" evidence="8">
    <location>
        <begin position="442"/>
        <end position="455"/>
    </location>
</feature>
<organism evidence="10 11">
    <name type="scientific">Streptomyces candidus</name>
    <dbReference type="NCBI Taxonomy" id="67283"/>
    <lineage>
        <taxon>Bacteria</taxon>
        <taxon>Bacillati</taxon>
        <taxon>Actinomycetota</taxon>
        <taxon>Actinomycetes</taxon>
        <taxon>Kitasatosporales</taxon>
        <taxon>Streptomycetaceae</taxon>
        <taxon>Streptomyces</taxon>
    </lineage>
</organism>
<dbReference type="PROSITE" id="PS52004">
    <property type="entry name" value="KS3_2"/>
    <property type="match status" value="1"/>
</dbReference>
<keyword evidence="3" id="KW-0444">Lipid biosynthesis</keyword>
<dbReference type="InterPro" id="IPR010083">
    <property type="entry name" value="FabA"/>
</dbReference>
<name>A0A7X0HLG3_9ACTN</name>
<dbReference type="RefSeq" id="WP_185034811.1">
    <property type="nucleotide sequence ID" value="NZ_BNBN01000006.1"/>
</dbReference>
<feature type="domain" description="Ketosynthase family 3 (KS3)" evidence="9">
    <location>
        <begin position="3"/>
        <end position="433"/>
    </location>
</feature>
<dbReference type="UniPathway" id="UPA00094"/>
<dbReference type="Gene3D" id="3.10.129.10">
    <property type="entry name" value="Hotdog Thioesterase"/>
    <property type="match status" value="4"/>
</dbReference>
<dbReference type="InterPro" id="IPR052568">
    <property type="entry name" value="PKS-FAS_Synthase"/>
</dbReference>
<dbReference type="InterPro" id="IPR016039">
    <property type="entry name" value="Thiolase-like"/>
</dbReference>
<dbReference type="SUPFAM" id="SSF54637">
    <property type="entry name" value="Thioesterase/thiol ester dehydrase-isomerase"/>
    <property type="match status" value="4"/>
</dbReference>
<keyword evidence="10" id="KW-0808">Transferase</keyword>
<evidence type="ECO:0000256" key="3">
    <source>
        <dbReference type="ARBA" id="ARBA00022516"/>
    </source>
</evidence>
<dbReference type="GO" id="GO:0006633">
    <property type="term" value="P:fatty acid biosynthetic process"/>
    <property type="evidence" value="ECO:0007669"/>
    <property type="project" value="UniProtKB-UniPathway"/>
</dbReference>
<dbReference type="Proteomes" id="UP000540423">
    <property type="component" value="Unassembled WGS sequence"/>
</dbReference>
<keyword evidence="6" id="KW-0275">Fatty acid biosynthesis</keyword>
<dbReference type="PANTHER" id="PTHR43074:SF1">
    <property type="entry name" value="BETA-KETOACYL SYNTHASE FAMILY PROTEIN-RELATED"/>
    <property type="match status" value="1"/>
</dbReference>
<dbReference type="EMBL" id="JACHEM010000014">
    <property type="protein sequence ID" value="MBB6438577.1"/>
    <property type="molecule type" value="Genomic_DNA"/>
</dbReference>
<dbReference type="Gene3D" id="3.40.47.10">
    <property type="match status" value="2"/>
</dbReference>
<dbReference type="Gene3D" id="3.40.366.10">
    <property type="entry name" value="Malonyl-Coenzyme A Acyl Carrier Protein, domain 2"/>
    <property type="match status" value="1"/>
</dbReference>
<evidence type="ECO:0000313" key="11">
    <source>
        <dbReference type="Proteomes" id="UP000540423"/>
    </source>
</evidence>
<evidence type="ECO:0000256" key="8">
    <source>
        <dbReference type="SAM" id="MobiDB-lite"/>
    </source>
</evidence>
<dbReference type="Pfam" id="PF07977">
    <property type="entry name" value="FabA"/>
    <property type="match status" value="3"/>
</dbReference>
<dbReference type="CDD" id="cd00833">
    <property type="entry name" value="PKS"/>
    <property type="match status" value="1"/>
</dbReference>
<dbReference type="SUPFAM" id="SSF52151">
    <property type="entry name" value="FabD/lysophospholipase-like"/>
    <property type="match status" value="1"/>
</dbReference>
<dbReference type="Pfam" id="PF00698">
    <property type="entry name" value="Acyl_transf_1"/>
    <property type="match status" value="1"/>
</dbReference>
<dbReference type="InterPro" id="IPR013114">
    <property type="entry name" value="FabA_FabZ"/>
</dbReference>
<evidence type="ECO:0000256" key="5">
    <source>
        <dbReference type="ARBA" id="ARBA00023098"/>
    </source>
</evidence>
<evidence type="ECO:0000313" key="10">
    <source>
        <dbReference type="EMBL" id="MBB6438577.1"/>
    </source>
</evidence>
<gene>
    <name evidence="10" type="ORF">HNQ79_005089</name>
</gene>
<dbReference type="InterPro" id="IPR029069">
    <property type="entry name" value="HotDog_dom_sf"/>
</dbReference>
<dbReference type="InterPro" id="IPR032821">
    <property type="entry name" value="PKS_assoc"/>
</dbReference>
<keyword evidence="11" id="KW-1185">Reference proteome</keyword>
<dbReference type="SMART" id="SM00825">
    <property type="entry name" value="PKS_KS"/>
    <property type="match status" value="1"/>
</dbReference>
<sequence>MGFEPIAIVGRGCVFPDALDPDAFWDNVAAGRCSLSAVPDGRWRLPHQWALGSVDDHLDRTWTDVGGYVRGFEPAFDPSGFLVAPEEIAGLDPLFHWVLYAARQALREAGHDGPSPRAGMVMGNLSYPTGTGSAFAEHVWLSEAAPSLLTAAGRTRPDARNRFSSALPAHFAAKALGLGAGAFALDAACASSLYAIKLACDRLHDGTADVMVAGAAHRADNLFLHIGFCGLSAMSRTSRSRPFHRDADGLLHGEGAGFVALMRLRDAVDRGTPVLGVVRGVGLSTDGRGRGLLSPAQEGQERAMRLAYAMAGIAPRTVSLVECHATGTPVGDVTEVRSMARVFADSADVPIGSVKSNVGHLLAAAGTGGLLKVLGALRAGTRPATLGAEEPLSALRGTPLRVLRESEQWPGLRRAAVSAFGFGGTNAHLVVDAWDDTAGPGSPAPAPTRPASPPSPPVAIVAVSVRVGAGADPRNFPRAVLEGDRCGPLSTIEVALPGLAFPPLSAGQALPQQVLMLEAARDAARGIALPRERTMVLVGTGIDTQVARATARWRVPAWLEEAGEAAGPRSAEDLKDAFAAPMAAERIVGTLPNLVANRINTQLDLAGPGCTVSAEEASGLVALDLAARALRAGEVDAALVGAVDLSWEPVHQAAVRALGRDDSPGDGAVALVLKPLTDARRDGDRVLALLDGEPTGLPDLVLGDGADAGFDPADLFGRAHAAQGLLAVAVATTALHHRARPRAGTRATADPGLRTAHVEVSPLEAGPVRVQLRAADPGSWAPDPVPRLYVYSGAHRREVLAALDAGTESREGPARLVIVSDGDPRPHREAARRWLAEGGVKPAGVAYRDAPVTGEVAFVYTNGSAAYPGMGRELLLALPGLGDTVAAAHGTAGRPESTPGSVPTVLDRIWGAARLAAVHTELTRGVLGLRPDAALGYSSGESAALVALGAWTDVAALHHDTLRSDLFTSELTGELRGIRRVWERLGIEGDRWSGYLVTAPLHRVRTELAGERAVHLMAVNAPDVCVIGGEARACAAVVARLGAAHALPIDYDLAAHAPELAEVRDRWWTLHHRPTRAVPGVRFYSGAGTGWYTPTAESAADAVTAQGLGTIDFAGTVERAWADGVRVFVEHGPRGLCTGWIKRVLGDREHVAVALDAEDRGLRQVYLVVAELLAAGVPVRADDLVAQLRAAAPAEREPAPTLTMSAHWEISLPPLGQPPTIMPPAPRLAPVAPCATTGPVPVGPPPAAPGSGATGTARASTVTTGPVPPTPDAEPQVTDLPTLVAQQTRRVSELHQEVLAMHLQSHRTFLQGRAQLAAALVRSAAGAVPPSPTTAPAGERPLPAALPALALPAADGPPPARTDTATATTTATAAGEPQHVPGTTFDRAQLEHLAEHPLSSLFGPKFAAQDGYALQTRMPAPPMLLADRVTVLDAIPAALAELGPEHATGKIGTETDIRLDSWYLDPTGHIPAGMLVEAGQADLLLISWLGIDLLNRGERAYRLLGCELTFHGALPRAGETLRYDIRIDRHAQHDGIRLFFFHYDCYVGDELRLSVRNGQAGFFTKAELDGTDGVLWDPARCAPASGVPLDAPAVTCTRSSFTAEQVRAFAEGRPADCFGEGWEHTRSHVRSPRLDNGRLLLLHEVTGFDPAGGPWGHGYLRARTPVAPDDWFFEGHFRNDPCMPGTLMLQAAFQAMSFYLAALGFTIGRDGWRFEPVDEQPFTAHCRGQATPASERIVYEVFVHGVSAGPQPTLYADVLGTVDGVKAFHGQNLGLRLVPDWPLTHWRQLGGRAEQTDGTPVPLASLGGLVGHRETKDVAVVDGFAFDHPSLLACAWGRPSDAFGPAFRAFDGTRRIARLPGPPYHFMTRIASVRGPQQGMREGSAVVAEYDVPDHAWYFEQNSAPVMPFAVLMEIALQPCGWLACYVGSPLTTETDLLFRNLDGTGTITAEISPSTRTVRTEAELTRISRSGGMIIVSFEVRCVADGEEAFALSTVFGFFPPAAFAHQPGLPVPEDALAALREPGPGAVDLTARPERYFGGAAHLPGPMLLMLDRITGYWPDGGGAGLGRLTAEKDVDAGEWFFRAHFFQDPVQPGSLGIEAMCQLLQFYAIERGLTRGVPQPRFEPVTLGHEVTWKYRGQITPANRLIRIDLEIVEVAADTRGPCVIAEARLWGDDTCLYHVRGLGVRVVPGEGTEAEAEAEAERTLDPAVDVWVNDHCPTWTVPALPMMSVVDLLAQAAADHTGQDVVAVRDVRLRRWILLAEAARFRTEVTPTPAGLEVRLLIWRDAATPALSRFEEAARGTVVVGTRPTSRPERFAPLPDAVQQPDPYASADLFHGPAFQYLTSWAVGATGSSGVIDTARGTVPRGYLHQGVLDALVQVVPSASMWRWMPHLGTEWAGFPFRVESLELYEELPGAGEAEAEARFAGPVSDALGVGPLAAIDLQLCVDGRVAAALRLVHVLLPLGPFAGVPFADRRDFLANRRPVDSIALTTTVDGATEILADEVDGLDWLPGTLAHTLGLPPGSRGRDHLAVIAVKEHVGRLARVHPYTVEVSDDLRSASTADGRRHVVQVVRGGDKVTVRSGDER</sequence>
<evidence type="ECO:0000256" key="7">
    <source>
        <dbReference type="ARBA" id="ARBA00023239"/>
    </source>
</evidence>
<comment type="similarity">
    <text evidence="2">Belongs to the thioester dehydratase family. FabA subfamily.</text>
</comment>
<keyword evidence="4" id="KW-0276">Fatty acid metabolism</keyword>
<feature type="compositionally biased region" description="Low complexity" evidence="8">
    <location>
        <begin position="1361"/>
        <end position="1375"/>
    </location>
</feature>
<feature type="region of interest" description="Disordered" evidence="8">
    <location>
        <begin position="1242"/>
        <end position="1277"/>
    </location>
</feature>
<dbReference type="PANTHER" id="PTHR43074">
    <property type="entry name" value="OMEGA-3 POLYUNSATURATED FATTY ACID SYNTHASE PFAB-RELATED"/>
    <property type="match status" value="1"/>
</dbReference>
<accession>A0A7X0HLG3</accession>
<dbReference type="Gene3D" id="3.30.70.250">
    <property type="entry name" value="Malonyl-CoA ACP transacylase, ACP-binding"/>
    <property type="match status" value="1"/>
</dbReference>
<keyword evidence="7" id="KW-0456">Lyase</keyword>
<dbReference type="Gene3D" id="3.10.129.110">
    <property type="entry name" value="Polyketide synthase dehydratase"/>
    <property type="match status" value="1"/>
</dbReference>
<protein>
    <submittedName>
        <fullName evidence="10">Acyl transferase domain-containing protein/3-hydroxymyristoyl/3-hydroxydecanoyl-(Acyl carrier protein) dehydratase</fullName>
    </submittedName>
</protein>
<dbReference type="InterPro" id="IPR014030">
    <property type="entry name" value="Ketoacyl_synth_N"/>
</dbReference>
<proteinExistence type="inferred from homology"/>
<evidence type="ECO:0000256" key="2">
    <source>
        <dbReference type="ARBA" id="ARBA00006714"/>
    </source>
</evidence>
<comment type="pathway">
    <text evidence="1">Lipid metabolism; fatty acid biosynthesis.</text>
</comment>
<dbReference type="InterPro" id="IPR001227">
    <property type="entry name" value="Ac_transferase_dom_sf"/>
</dbReference>
<reference evidence="10 11" key="1">
    <citation type="submission" date="2020-08" db="EMBL/GenBank/DDBJ databases">
        <title>Genomic Encyclopedia of Type Strains, Phase IV (KMG-IV): sequencing the most valuable type-strain genomes for metagenomic binning, comparative biology and taxonomic classification.</title>
        <authorList>
            <person name="Goeker M."/>
        </authorList>
    </citation>
    <scope>NUCLEOTIDE SEQUENCE [LARGE SCALE GENOMIC DNA]</scope>
    <source>
        <strain evidence="10 11">DSM 40141</strain>
    </source>
</reference>
<dbReference type="Pfam" id="PF00109">
    <property type="entry name" value="ketoacyl-synt"/>
    <property type="match status" value="2"/>
</dbReference>
<dbReference type="InterPro" id="IPR020841">
    <property type="entry name" value="PKS_Beta-ketoAc_synthase_dom"/>
</dbReference>
<dbReference type="InterPro" id="IPR014043">
    <property type="entry name" value="Acyl_transferase_dom"/>
</dbReference>
<dbReference type="Pfam" id="PF02801">
    <property type="entry name" value="Ketoacyl-synt_C"/>
    <property type="match status" value="1"/>
</dbReference>
<dbReference type="SMART" id="SM00827">
    <property type="entry name" value="PKS_AT"/>
    <property type="match status" value="1"/>
</dbReference>
<feature type="region of interest" description="Disordered" evidence="8">
    <location>
        <begin position="1351"/>
        <end position="1380"/>
    </location>
</feature>
<dbReference type="GO" id="GO:0016747">
    <property type="term" value="F:acyltransferase activity, transferring groups other than amino-acyl groups"/>
    <property type="evidence" value="ECO:0007669"/>
    <property type="project" value="UniProtKB-ARBA"/>
</dbReference>
<keyword evidence="5" id="KW-0443">Lipid metabolism</keyword>
<evidence type="ECO:0000256" key="4">
    <source>
        <dbReference type="ARBA" id="ARBA00022832"/>
    </source>
</evidence>
<dbReference type="GO" id="GO:0019171">
    <property type="term" value="F:(3R)-hydroxyacyl-[acyl-carrier-protein] dehydratase activity"/>
    <property type="evidence" value="ECO:0007669"/>
    <property type="project" value="InterPro"/>
</dbReference>
<dbReference type="InterPro" id="IPR016035">
    <property type="entry name" value="Acyl_Trfase/lysoPLipase"/>
</dbReference>